<gene>
    <name evidence="3" type="ORF">FCC1311_095672</name>
</gene>
<feature type="region of interest" description="Disordered" evidence="1">
    <location>
        <begin position="67"/>
        <end position="88"/>
    </location>
</feature>
<reference evidence="3 4" key="1">
    <citation type="submission" date="2017-12" db="EMBL/GenBank/DDBJ databases">
        <title>Sequencing, de novo assembly and annotation of complete genome of a new Thraustochytrid species, strain FCC1311.</title>
        <authorList>
            <person name="Sedici K."/>
            <person name="Godart F."/>
            <person name="Aiese Cigliano R."/>
            <person name="Sanseverino W."/>
            <person name="Barakat M."/>
            <person name="Ortet P."/>
            <person name="Marechal E."/>
            <person name="Cagnac O."/>
            <person name="Amato A."/>
        </authorList>
    </citation>
    <scope>NUCLEOTIDE SEQUENCE [LARGE SCALE GENOMIC DNA]</scope>
</reference>
<dbReference type="GO" id="GO:0005509">
    <property type="term" value="F:calcium ion binding"/>
    <property type="evidence" value="ECO:0007669"/>
    <property type="project" value="InterPro"/>
</dbReference>
<organism evidence="3 4">
    <name type="scientific">Hondaea fermentalgiana</name>
    <dbReference type="NCBI Taxonomy" id="2315210"/>
    <lineage>
        <taxon>Eukaryota</taxon>
        <taxon>Sar</taxon>
        <taxon>Stramenopiles</taxon>
        <taxon>Bigyra</taxon>
        <taxon>Labyrinthulomycetes</taxon>
        <taxon>Thraustochytrida</taxon>
        <taxon>Thraustochytriidae</taxon>
        <taxon>Hondaea</taxon>
    </lineage>
</organism>
<evidence type="ECO:0000259" key="2">
    <source>
        <dbReference type="PROSITE" id="PS50222"/>
    </source>
</evidence>
<dbReference type="InParanoid" id="A0A2R5GZ89"/>
<dbReference type="PROSITE" id="PS50222">
    <property type="entry name" value="EF_HAND_2"/>
    <property type="match status" value="1"/>
</dbReference>
<dbReference type="EMBL" id="BEYU01000154">
    <property type="protein sequence ID" value="GBG33344.1"/>
    <property type="molecule type" value="Genomic_DNA"/>
</dbReference>
<protein>
    <recommendedName>
        <fullName evidence="2">EF-hand domain-containing protein</fullName>
    </recommendedName>
</protein>
<evidence type="ECO:0000313" key="4">
    <source>
        <dbReference type="Proteomes" id="UP000241890"/>
    </source>
</evidence>
<feature type="compositionally biased region" description="Basic and acidic residues" evidence="1">
    <location>
        <begin position="75"/>
        <end position="84"/>
    </location>
</feature>
<dbReference type="Proteomes" id="UP000241890">
    <property type="component" value="Unassembled WGS sequence"/>
</dbReference>
<sequence length="408" mass="46532">MSRRRNDARGGANVVFDPLDPVAMLQAMREARSQPYIHPDSVFEAKIRVINEERLVPLSYQGAQHLQQELEEREEAQRNEEARARQKAVANQRREELQANAGAFAAFRRRMEEQVGKVVLQKVASRGVPLLHHLRELDVRGSGFVSAKDFRSAMKQHQDDLGLSLAECDKLIEQVLEGDLVHYELLQIIPQTRPALERTKSAADLQHESLQELAAHRAQRYQFAALKNHSTSRLLRPATGTEAFFPDEQRLVTTMQRPAEESLSPVRIEKSTKAAASKQAGLQAHLARFAVIQAQELKAAEDRETARQERLVRQREAYLAPFEAQAQRDIVRAQNPRGKRIFTSLPPRLNQKAHQVDQRIGEDDAREAYAAYEARTRTKEWQEVFGIPREVLHALVSRDASLKEHLLR</sequence>
<name>A0A2R5GZ89_9STRA</name>
<accession>A0A2R5GZ89</accession>
<feature type="domain" description="EF-hand" evidence="2">
    <location>
        <begin position="135"/>
        <end position="160"/>
    </location>
</feature>
<dbReference type="AlphaFoldDB" id="A0A2R5GZ89"/>
<comment type="caution">
    <text evidence="3">The sequence shown here is derived from an EMBL/GenBank/DDBJ whole genome shotgun (WGS) entry which is preliminary data.</text>
</comment>
<proteinExistence type="predicted"/>
<evidence type="ECO:0000313" key="3">
    <source>
        <dbReference type="EMBL" id="GBG33344.1"/>
    </source>
</evidence>
<keyword evidence="4" id="KW-1185">Reference proteome</keyword>
<evidence type="ECO:0000256" key="1">
    <source>
        <dbReference type="SAM" id="MobiDB-lite"/>
    </source>
</evidence>
<dbReference type="InterPro" id="IPR002048">
    <property type="entry name" value="EF_hand_dom"/>
</dbReference>